<dbReference type="RefSeq" id="WP_205240294.1">
    <property type="nucleotide sequence ID" value="NZ_JACHEO010000002.1"/>
</dbReference>
<dbReference type="InterPro" id="IPR001296">
    <property type="entry name" value="Glyco_trans_1"/>
</dbReference>
<dbReference type="GO" id="GO:0016757">
    <property type="term" value="F:glycosyltransferase activity"/>
    <property type="evidence" value="ECO:0007669"/>
    <property type="project" value="InterPro"/>
</dbReference>
<accession>A0A840V1B3</accession>
<dbReference type="InterPro" id="IPR050194">
    <property type="entry name" value="Glycosyltransferase_grp1"/>
</dbReference>
<name>A0A840V1B3_9BACT</name>
<comment type="caution">
    <text evidence="2">The sequence shown here is derived from an EMBL/GenBank/DDBJ whole genome shotgun (WGS) entry which is preliminary data.</text>
</comment>
<reference evidence="2 3" key="1">
    <citation type="submission" date="2020-08" db="EMBL/GenBank/DDBJ databases">
        <title>Genomic Encyclopedia of Type Strains, Phase IV (KMG-IV): sequencing the most valuable type-strain genomes for metagenomic binning, comparative biology and taxonomic classification.</title>
        <authorList>
            <person name="Goeker M."/>
        </authorList>
    </citation>
    <scope>NUCLEOTIDE SEQUENCE [LARGE SCALE GENOMIC DNA]</scope>
    <source>
        <strain evidence="2 3">DSM 28570</strain>
    </source>
</reference>
<dbReference type="Gene3D" id="3.40.50.2000">
    <property type="entry name" value="Glycogen Phosphorylase B"/>
    <property type="match status" value="2"/>
</dbReference>
<gene>
    <name evidence="2" type="ORF">HNQ81_000691</name>
</gene>
<dbReference type="EMBL" id="JACHEO010000002">
    <property type="protein sequence ID" value="MBB5346981.1"/>
    <property type="molecule type" value="Genomic_DNA"/>
</dbReference>
<dbReference type="CDD" id="cd03801">
    <property type="entry name" value="GT4_PimA-like"/>
    <property type="match status" value="1"/>
</dbReference>
<dbReference type="SUPFAM" id="SSF53756">
    <property type="entry name" value="UDP-Glycosyltransferase/glycogen phosphorylase"/>
    <property type="match status" value="1"/>
</dbReference>
<evidence type="ECO:0000313" key="3">
    <source>
        <dbReference type="Proteomes" id="UP000539642"/>
    </source>
</evidence>
<dbReference type="Pfam" id="PF00534">
    <property type="entry name" value="Glycos_transf_1"/>
    <property type="match status" value="1"/>
</dbReference>
<evidence type="ECO:0000313" key="2">
    <source>
        <dbReference type="EMBL" id="MBB5346981.1"/>
    </source>
</evidence>
<evidence type="ECO:0000259" key="1">
    <source>
        <dbReference type="Pfam" id="PF00534"/>
    </source>
</evidence>
<proteinExistence type="predicted"/>
<dbReference type="PANTHER" id="PTHR45947:SF3">
    <property type="entry name" value="SULFOQUINOVOSYL TRANSFERASE SQD2"/>
    <property type="match status" value="1"/>
</dbReference>
<protein>
    <submittedName>
        <fullName evidence="2">Glycosyltransferase involved in cell wall biosynthesis</fullName>
    </submittedName>
</protein>
<organism evidence="2 3">
    <name type="scientific">Desulfoprunum benzoelyticum</name>
    <dbReference type="NCBI Taxonomy" id="1506996"/>
    <lineage>
        <taxon>Bacteria</taxon>
        <taxon>Pseudomonadati</taxon>
        <taxon>Thermodesulfobacteriota</taxon>
        <taxon>Desulfobulbia</taxon>
        <taxon>Desulfobulbales</taxon>
        <taxon>Desulfobulbaceae</taxon>
        <taxon>Desulfoprunum</taxon>
    </lineage>
</organism>
<dbReference type="Proteomes" id="UP000539642">
    <property type="component" value="Unassembled WGS sequence"/>
</dbReference>
<keyword evidence="3" id="KW-1185">Reference proteome</keyword>
<sequence>MNFLHISALPVWSMDGKGGMPSLRETLKGHLAAGHDLQLVLPKYDPFSDDDKPMFVPADKGFVLHFAPCRWLLPLKKLRVQARGKGDSIPFGFRWILNVTMLLGLTTSLMVKAMQVRRNGFVPQLVYAHNQYAALAGYLLGRWFKVPNVTRLYGTFLADLMNRPLVSLRYPTAVAGYLVPSALLICANDGTRGDEVARKFRIPDHRFRFWQNGVEPPSQPPQVTRADLVARFGLNLRLESRWAVSCSRLSYWKRIDRMLRALAVCRGTGVDCQLVVAGDGPEKENLHTLAAELKVSDQVVWLGAVAHDDIWALMNTADVFMLTNDVTNRCNPLYEAAWAGLPVVSVNDSSTSDLLHHRANALLTEKDDTETLGNLLSEICRDEQLRERLGQAQKKLSETFWTWEERMRVEVAELEKLVSGVGVMAGGR</sequence>
<dbReference type="PANTHER" id="PTHR45947">
    <property type="entry name" value="SULFOQUINOVOSYL TRANSFERASE SQD2"/>
    <property type="match status" value="1"/>
</dbReference>
<feature type="domain" description="Glycosyl transferase family 1" evidence="1">
    <location>
        <begin position="233"/>
        <end position="395"/>
    </location>
</feature>
<keyword evidence="2" id="KW-0808">Transferase</keyword>
<dbReference type="AlphaFoldDB" id="A0A840V1B3"/>